<dbReference type="Pfam" id="PF09339">
    <property type="entry name" value="HTH_IclR"/>
    <property type="match status" value="1"/>
</dbReference>
<dbReference type="PANTHER" id="PTHR30136:SF8">
    <property type="entry name" value="TRANSCRIPTIONAL REGULATORY PROTEIN"/>
    <property type="match status" value="1"/>
</dbReference>
<organism evidence="6 7">
    <name type="scientific">Bordetella bronchiseptica 253</name>
    <dbReference type="NCBI Taxonomy" id="568707"/>
    <lineage>
        <taxon>Bacteria</taxon>
        <taxon>Pseudomonadati</taxon>
        <taxon>Pseudomonadota</taxon>
        <taxon>Betaproteobacteria</taxon>
        <taxon>Burkholderiales</taxon>
        <taxon>Alcaligenaceae</taxon>
        <taxon>Bordetella</taxon>
    </lineage>
</organism>
<proteinExistence type="predicted"/>
<dbReference type="KEGG" id="bbh:BN112_3733"/>
<evidence type="ECO:0000313" key="6">
    <source>
        <dbReference type="EMBL" id="CCJ55647.1"/>
    </source>
</evidence>
<dbReference type="OrthoDB" id="8524622at2"/>
<evidence type="ECO:0000256" key="3">
    <source>
        <dbReference type="ARBA" id="ARBA00023163"/>
    </source>
</evidence>
<dbReference type="GO" id="GO:0003700">
    <property type="term" value="F:DNA-binding transcription factor activity"/>
    <property type="evidence" value="ECO:0007669"/>
    <property type="project" value="TreeGrafter"/>
</dbReference>
<dbReference type="Gene3D" id="3.30.450.40">
    <property type="match status" value="1"/>
</dbReference>
<dbReference type="Proteomes" id="UP000007564">
    <property type="component" value="Chromosome"/>
</dbReference>
<dbReference type="PANTHER" id="PTHR30136">
    <property type="entry name" value="HELIX-TURN-HELIX TRANSCRIPTIONAL REGULATOR, ICLR FAMILY"/>
    <property type="match status" value="1"/>
</dbReference>
<dbReference type="InterPro" id="IPR036390">
    <property type="entry name" value="WH_DNA-bd_sf"/>
</dbReference>
<keyword evidence="3" id="KW-0804">Transcription</keyword>
<protein>
    <submittedName>
        <fullName evidence="6">Probable transcriptional regulator</fullName>
    </submittedName>
</protein>
<dbReference type="InterPro" id="IPR005471">
    <property type="entry name" value="Tscrpt_reg_IclR_N"/>
</dbReference>
<keyword evidence="1" id="KW-0805">Transcription regulation</keyword>
<dbReference type="InterPro" id="IPR036388">
    <property type="entry name" value="WH-like_DNA-bd_sf"/>
</dbReference>
<evidence type="ECO:0000256" key="2">
    <source>
        <dbReference type="ARBA" id="ARBA00023125"/>
    </source>
</evidence>
<dbReference type="EMBL" id="HE965806">
    <property type="protein sequence ID" value="CCJ55647.1"/>
    <property type="molecule type" value="Genomic_DNA"/>
</dbReference>
<accession>A0A0C6PAL1</accession>
<dbReference type="GeneID" id="56476811"/>
<feature type="domain" description="IclR-ED" evidence="5">
    <location>
        <begin position="71"/>
        <end position="257"/>
    </location>
</feature>
<evidence type="ECO:0000259" key="5">
    <source>
        <dbReference type="PROSITE" id="PS51078"/>
    </source>
</evidence>
<dbReference type="InterPro" id="IPR029016">
    <property type="entry name" value="GAF-like_dom_sf"/>
</dbReference>
<dbReference type="GO" id="GO:0003677">
    <property type="term" value="F:DNA binding"/>
    <property type="evidence" value="ECO:0007669"/>
    <property type="project" value="UniProtKB-KW"/>
</dbReference>
<feature type="domain" description="HTH iclR-type" evidence="4">
    <location>
        <begin position="8"/>
        <end position="70"/>
    </location>
</feature>
<dbReference type="AlphaFoldDB" id="A0A0C6PAL1"/>
<sequence length="268" mass="28822">MEKNRRGIQSVELGSRVLQALAQFGRPAGLTELAQECDMPPGKVHPYLVSFMKVGFVARDPASGLYELGHLALELGLAKLHRLDPVREASQAIADLAAETGHGTGLVVWGNLGPTLIRLEEPAHPLHVNLRIGTVMSLVHTATGRLFAAYLPAKVVSRVLEADPMGVHFGSRHQSRPAQEDYERQLSEIRSRGISRTLGSPIPGIDAFCAPVFDSMGHIAAGLLVMGPSATFDSDWDGQIATRLHACASDISRKLGYTETPASPRAAR</sequence>
<dbReference type="HOGENOM" id="CLU_062618_2_0_4"/>
<dbReference type="PROSITE" id="PS51078">
    <property type="entry name" value="ICLR_ED"/>
    <property type="match status" value="1"/>
</dbReference>
<dbReference type="InterPro" id="IPR014757">
    <property type="entry name" value="Tscrpt_reg_IclR_C"/>
</dbReference>
<dbReference type="InterPro" id="IPR050707">
    <property type="entry name" value="HTH_MetabolicPath_Reg"/>
</dbReference>
<evidence type="ECO:0000256" key="1">
    <source>
        <dbReference type="ARBA" id="ARBA00023015"/>
    </source>
</evidence>
<evidence type="ECO:0000259" key="4">
    <source>
        <dbReference type="PROSITE" id="PS51077"/>
    </source>
</evidence>
<gene>
    <name evidence="6" type="ORF">BN112_3733</name>
</gene>
<evidence type="ECO:0000313" key="7">
    <source>
        <dbReference type="Proteomes" id="UP000007564"/>
    </source>
</evidence>
<dbReference type="SUPFAM" id="SSF55781">
    <property type="entry name" value="GAF domain-like"/>
    <property type="match status" value="1"/>
</dbReference>
<reference evidence="6 7" key="1">
    <citation type="journal article" date="2012" name="BMC Genomics">
        <title>Comparative genomics of the classical Bordetella subspecies: the evolution and exchange of virulence-associated diversity amongst closely related pathogens.</title>
        <authorList>
            <person name="Park J."/>
            <person name="Zhang Y."/>
            <person name="Buboltz A.M."/>
            <person name="Zhang X."/>
            <person name="Schuster S.C."/>
            <person name="Ahuja U."/>
            <person name="Liu M."/>
            <person name="Miller J.F."/>
            <person name="Sebaihia M."/>
            <person name="Bentley S.D."/>
            <person name="Parkhill J."/>
            <person name="Harvill E.T."/>
        </authorList>
    </citation>
    <scope>NUCLEOTIDE SEQUENCE [LARGE SCALE GENOMIC DNA]</scope>
    <source>
        <strain evidence="6 7">253</strain>
    </source>
</reference>
<name>A0A0C6PAL1_BORBO</name>
<dbReference type="SUPFAM" id="SSF46785">
    <property type="entry name" value="Winged helix' DNA-binding domain"/>
    <property type="match status" value="1"/>
</dbReference>
<dbReference type="SMART" id="SM00346">
    <property type="entry name" value="HTH_ICLR"/>
    <property type="match status" value="1"/>
</dbReference>
<dbReference type="GO" id="GO:0045892">
    <property type="term" value="P:negative regulation of DNA-templated transcription"/>
    <property type="evidence" value="ECO:0007669"/>
    <property type="project" value="TreeGrafter"/>
</dbReference>
<dbReference type="Gene3D" id="1.10.10.10">
    <property type="entry name" value="Winged helix-like DNA-binding domain superfamily/Winged helix DNA-binding domain"/>
    <property type="match status" value="1"/>
</dbReference>
<dbReference type="Pfam" id="PF01614">
    <property type="entry name" value="IclR_C"/>
    <property type="match status" value="1"/>
</dbReference>
<dbReference type="PROSITE" id="PS51077">
    <property type="entry name" value="HTH_ICLR"/>
    <property type="match status" value="1"/>
</dbReference>
<keyword evidence="2" id="KW-0238">DNA-binding</keyword>
<dbReference type="RefSeq" id="WP_003815499.1">
    <property type="nucleotide sequence ID" value="NC_019382.1"/>
</dbReference>